<evidence type="ECO:0000256" key="5">
    <source>
        <dbReference type="ARBA" id="ARBA00023242"/>
    </source>
</evidence>
<comment type="subcellular location">
    <subcellularLocation>
        <location evidence="2">Chromosome</location>
    </subcellularLocation>
    <subcellularLocation>
        <location evidence="1">Nucleus</location>
    </subcellularLocation>
</comment>
<sequence length="1018" mass="113920">MASLSTTGAAISRPAYFEFLLKPSMLEEHLSQADPDPSAIDLMTQMVCNSLKRTASEQCIGNHGDVMLMQRKGHMLVVLPLRILTHLNYDVQLLLDKLPLEMCDPLLNYLLLECLGPLAAELTPASFSLDLATLLPHQVHAASVYFRYVLAAVVASRVPRPPQHRNTPLNLPGMSGEGTSEYREEREVLLAELSSKGDFAARILDSLVVGATQVMAPVSTSFSLSVPNLGAAKGSTHNFNNCIEIPLQQFKCQVHYDLGLFYFVTERYSDANHHFTQAKELFAGLPEKTDHCSVCPSKLRAYNNSCSAICGRSTPLLQRTLLDRFTHATTAVNYQGLLDVLSQDDLTHELPLYLRQKLQVDLMAAPPHTTTQGLFFQVCCHNVMRCVLEEKVWDPRFPGHLVTAGKQGALFLLQLLSSKVGQLSSKQRPLVHQFLMCINVQEGVSAVLVPSLMATAPLANLFSHLEMLDMWQGVEEENQAKLMRQAMDVNYGVELLDDANLIWELIHSHEPVALRRAVTRYVASKQQQQHGQSGNNHKDILDLHDKWEIPSPIRLTLTRIPSTLHRYLVSIFVAKAQLLLQSKSWVESCDLLDAALKACGEVADGERGEGGRLYKMLTFLKLSHNIHKWIHSLPHTDDGNSLASEAKLCLMTLNGREDVVPWISIMNWCVMCLVNARDWGSLVTILSGLQMPSSSVPLMSFLRPLLETAHILDSSPSPSTHPHLDDESFPRFWKTMVKIMDTASQHRKGQNSKPIERYSETMGMTEFLELVYILKEPTCLTLLTSCLGALYNKLLGEPSAEVHILYPHLWSSMTPSKESDIATVREALSAVVQHAIKYFPGADHVSESVATSWHMTAADLSYTSEDHHSAVCHYLTAVFVATNYLRSDPAEDSTAHLVGDYAIRKMVRCCMNIGCYTQAGLLCQFLEPLDYSTALRCLQDRSGVDGMDAYYHCLWDVTLIEFILNTHHKRGEIQRRDAVLKVMGQLEINSNNNEEIQREAAKVRKHRLLRALAKQYLS</sequence>
<dbReference type="AlphaFoldDB" id="A0A6A7G013"/>
<protein>
    <submittedName>
        <fullName evidence="7">Integrator complex subunit 8-like</fullName>
    </submittedName>
</protein>
<evidence type="ECO:0000259" key="6">
    <source>
        <dbReference type="Pfam" id="PF25756"/>
    </source>
</evidence>
<keyword evidence="4" id="KW-0158">Chromosome</keyword>
<evidence type="ECO:0000256" key="3">
    <source>
        <dbReference type="ARBA" id="ARBA00007147"/>
    </source>
</evidence>
<dbReference type="EMBL" id="IACT01004477">
    <property type="protein sequence ID" value="LAC23669.1"/>
    <property type="molecule type" value="mRNA"/>
</dbReference>
<accession>A0A6A7G013</accession>
<dbReference type="InterPro" id="IPR057980">
    <property type="entry name" value="TPR_INTS8"/>
</dbReference>
<comment type="similarity">
    <text evidence="3">Belongs to the Integrator subunit 8 family.</text>
</comment>
<reference evidence="7" key="1">
    <citation type="submission" date="2017-11" db="EMBL/GenBank/DDBJ databases">
        <title>The sensing device of the deep-sea amphipod.</title>
        <authorList>
            <person name="Kobayashi H."/>
            <person name="Nagahama T."/>
            <person name="Arai W."/>
            <person name="Sasagawa Y."/>
            <person name="Umeda M."/>
            <person name="Hayashi T."/>
            <person name="Nikaido I."/>
            <person name="Watanabe H."/>
            <person name="Oguri K."/>
            <person name="Kitazato H."/>
            <person name="Fujioka K."/>
            <person name="Kido Y."/>
            <person name="Takami H."/>
        </authorList>
    </citation>
    <scope>NUCLEOTIDE SEQUENCE</scope>
    <source>
        <tissue evidence="7">Whole body</tissue>
    </source>
</reference>
<feature type="domain" description="INTS8 TPR repeats" evidence="6">
    <location>
        <begin position="497"/>
        <end position="1016"/>
    </location>
</feature>
<organism evidence="7">
    <name type="scientific">Hirondellea gigas</name>
    <dbReference type="NCBI Taxonomy" id="1518452"/>
    <lineage>
        <taxon>Eukaryota</taxon>
        <taxon>Metazoa</taxon>
        <taxon>Ecdysozoa</taxon>
        <taxon>Arthropoda</taxon>
        <taxon>Crustacea</taxon>
        <taxon>Multicrustacea</taxon>
        <taxon>Malacostraca</taxon>
        <taxon>Eumalacostraca</taxon>
        <taxon>Peracarida</taxon>
        <taxon>Amphipoda</taxon>
        <taxon>Amphilochidea</taxon>
        <taxon>Lysianassida</taxon>
        <taxon>Lysianassidira</taxon>
        <taxon>Lysianassoidea</taxon>
        <taxon>Lysianassidae</taxon>
        <taxon>Hirondellea</taxon>
    </lineage>
</organism>
<evidence type="ECO:0000256" key="2">
    <source>
        <dbReference type="ARBA" id="ARBA00004286"/>
    </source>
</evidence>
<dbReference type="InterPro" id="IPR038751">
    <property type="entry name" value="INTS8"/>
</dbReference>
<dbReference type="GO" id="GO:0005694">
    <property type="term" value="C:chromosome"/>
    <property type="evidence" value="ECO:0007669"/>
    <property type="project" value="UniProtKB-SubCell"/>
</dbReference>
<dbReference type="PANTHER" id="PTHR13350">
    <property type="entry name" value="INTEGRATOR COMPLEX SUBUNIT 8"/>
    <property type="match status" value="1"/>
</dbReference>
<evidence type="ECO:0000313" key="7">
    <source>
        <dbReference type="EMBL" id="LAC23669.1"/>
    </source>
</evidence>
<dbReference type="Pfam" id="PF25756">
    <property type="entry name" value="TPR_INTS8"/>
    <property type="match status" value="1"/>
</dbReference>
<evidence type="ECO:0000256" key="1">
    <source>
        <dbReference type="ARBA" id="ARBA00004123"/>
    </source>
</evidence>
<name>A0A6A7G013_9CRUS</name>
<keyword evidence="5" id="KW-0539">Nucleus</keyword>
<dbReference type="GO" id="GO:0034472">
    <property type="term" value="P:snRNA 3'-end processing"/>
    <property type="evidence" value="ECO:0007669"/>
    <property type="project" value="InterPro"/>
</dbReference>
<dbReference type="GO" id="GO:0032039">
    <property type="term" value="C:integrator complex"/>
    <property type="evidence" value="ECO:0007669"/>
    <property type="project" value="TreeGrafter"/>
</dbReference>
<evidence type="ECO:0000256" key="4">
    <source>
        <dbReference type="ARBA" id="ARBA00022454"/>
    </source>
</evidence>
<proteinExistence type="evidence at transcript level"/>
<dbReference type="PANTHER" id="PTHR13350:SF1">
    <property type="entry name" value="INTEGRATOR COMPLEX SUBUNIT 8"/>
    <property type="match status" value="1"/>
</dbReference>